<name>A0A1F8DNV9_9BACT</name>
<dbReference type="Proteomes" id="UP000177029">
    <property type="component" value="Unassembled WGS sequence"/>
</dbReference>
<dbReference type="AlphaFoldDB" id="A0A1F8DNV9"/>
<accession>A0A1F8DNV9</accession>
<evidence type="ECO:0000313" key="3">
    <source>
        <dbReference type="Proteomes" id="UP000177029"/>
    </source>
</evidence>
<keyword evidence="1" id="KW-0812">Transmembrane</keyword>
<feature type="transmembrane region" description="Helical" evidence="1">
    <location>
        <begin position="9"/>
        <end position="30"/>
    </location>
</feature>
<sequence>MTVKSAEKFFFIFIWLSIIFLFGFLILHGLNNIFGSYIMGVGLSVSAIATSVFLAIYEKKGGKSKNGTA</sequence>
<evidence type="ECO:0000256" key="1">
    <source>
        <dbReference type="SAM" id="Phobius"/>
    </source>
</evidence>
<gene>
    <name evidence="2" type="ORF">A2755_03990</name>
</gene>
<reference evidence="2 3" key="1">
    <citation type="journal article" date="2016" name="Nat. Commun.">
        <title>Thousands of microbial genomes shed light on interconnected biogeochemical processes in an aquifer system.</title>
        <authorList>
            <person name="Anantharaman K."/>
            <person name="Brown C.T."/>
            <person name="Hug L.A."/>
            <person name="Sharon I."/>
            <person name="Castelle C.J."/>
            <person name="Probst A.J."/>
            <person name="Thomas B.C."/>
            <person name="Singh A."/>
            <person name="Wilkins M.J."/>
            <person name="Karaoz U."/>
            <person name="Brodie E.L."/>
            <person name="Williams K.H."/>
            <person name="Hubbard S.S."/>
            <person name="Banfield J.F."/>
        </authorList>
    </citation>
    <scope>NUCLEOTIDE SEQUENCE [LARGE SCALE GENOMIC DNA]</scope>
</reference>
<proteinExistence type="predicted"/>
<dbReference type="EMBL" id="MGIP01000026">
    <property type="protein sequence ID" value="OGM90323.1"/>
    <property type="molecule type" value="Genomic_DNA"/>
</dbReference>
<keyword evidence="1" id="KW-0472">Membrane</keyword>
<keyword evidence="1" id="KW-1133">Transmembrane helix</keyword>
<feature type="transmembrane region" description="Helical" evidence="1">
    <location>
        <begin position="36"/>
        <end position="57"/>
    </location>
</feature>
<protein>
    <submittedName>
        <fullName evidence="2">Uncharacterized protein</fullName>
    </submittedName>
</protein>
<comment type="caution">
    <text evidence="2">The sequence shown here is derived from an EMBL/GenBank/DDBJ whole genome shotgun (WGS) entry which is preliminary data.</text>
</comment>
<organism evidence="2 3">
    <name type="scientific">Candidatus Wolfebacteria bacterium RIFCSPHIGHO2_01_FULL_48_22</name>
    <dbReference type="NCBI Taxonomy" id="1802555"/>
    <lineage>
        <taxon>Bacteria</taxon>
        <taxon>Candidatus Wolfeibacteriota</taxon>
    </lineage>
</organism>
<evidence type="ECO:0000313" key="2">
    <source>
        <dbReference type="EMBL" id="OGM90323.1"/>
    </source>
</evidence>